<accession>X1BKJ6</accession>
<dbReference type="AlphaFoldDB" id="X1BKJ6"/>
<evidence type="ECO:0000313" key="1">
    <source>
        <dbReference type="EMBL" id="GAG95535.1"/>
    </source>
</evidence>
<feature type="non-terminal residue" evidence="1">
    <location>
        <position position="1"/>
    </location>
</feature>
<proteinExistence type="predicted"/>
<organism evidence="1">
    <name type="scientific">marine sediment metagenome</name>
    <dbReference type="NCBI Taxonomy" id="412755"/>
    <lineage>
        <taxon>unclassified sequences</taxon>
        <taxon>metagenomes</taxon>
        <taxon>ecological metagenomes</taxon>
    </lineage>
</organism>
<name>X1BKJ6_9ZZZZ</name>
<protein>
    <submittedName>
        <fullName evidence="1">Uncharacterized protein</fullName>
    </submittedName>
</protein>
<sequence length="78" mass="8772">SIKPGIGELPTMYPHPIPTTTDTAIATEISLRSLLEPIFEFTVYWLLSQLKVYSGAKKRVNAYDVFVGVYPIYLGGHW</sequence>
<comment type="caution">
    <text evidence="1">The sequence shown here is derived from an EMBL/GenBank/DDBJ whole genome shotgun (WGS) entry which is preliminary data.</text>
</comment>
<reference evidence="1" key="1">
    <citation type="journal article" date="2014" name="Front. Microbiol.">
        <title>High frequency of phylogenetically diverse reductive dehalogenase-homologous genes in deep subseafloor sedimentary metagenomes.</title>
        <authorList>
            <person name="Kawai M."/>
            <person name="Futagami T."/>
            <person name="Toyoda A."/>
            <person name="Takaki Y."/>
            <person name="Nishi S."/>
            <person name="Hori S."/>
            <person name="Arai W."/>
            <person name="Tsubouchi T."/>
            <person name="Morono Y."/>
            <person name="Uchiyama I."/>
            <person name="Ito T."/>
            <person name="Fujiyama A."/>
            <person name="Inagaki F."/>
            <person name="Takami H."/>
        </authorList>
    </citation>
    <scope>NUCLEOTIDE SEQUENCE</scope>
    <source>
        <strain evidence="1">Expedition CK06-06</strain>
    </source>
</reference>
<gene>
    <name evidence="1" type="ORF">S01H4_43022</name>
</gene>
<dbReference type="EMBL" id="BART01023684">
    <property type="protein sequence ID" value="GAG95535.1"/>
    <property type="molecule type" value="Genomic_DNA"/>
</dbReference>